<feature type="region of interest" description="Disordered" evidence="5">
    <location>
        <begin position="1"/>
        <end position="148"/>
    </location>
</feature>
<keyword evidence="8" id="KW-1185">Reference proteome</keyword>
<keyword evidence="2 4" id="KW-0479">Metal-binding</keyword>
<feature type="compositionally biased region" description="Polar residues" evidence="5">
    <location>
        <begin position="315"/>
        <end position="325"/>
    </location>
</feature>
<feature type="compositionally biased region" description="Pro residues" evidence="5">
    <location>
        <begin position="46"/>
        <end position="58"/>
    </location>
</feature>
<dbReference type="GO" id="GO:0005737">
    <property type="term" value="C:cytoplasm"/>
    <property type="evidence" value="ECO:0007669"/>
    <property type="project" value="TreeGrafter"/>
</dbReference>
<feature type="region of interest" description="Disordered" evidence="5">
    <location>
        <begin position="169"/>
        <end position="191"/>
    </location>
</feature>
<evidence type="ECO:0000259" key="6">
    <source>
        <dbReference type="Pfam" id="PF18142"/>
    </source>
</evidence>
<dbReference type="NCBIfam" id="NF033635">
    <property type="entry name" value="SLATT_fungal"/>
    <property type="match status" value="1"/>
</dbReference>
<comment type="caution">
    <text evidence="7">The sequence shown here is derived from an EMBL/GenBank/DDBJ whole genome shotgun (WGS) entry which is preliminary data.</text>
</comment>
<feature type="compositionally biased region" description="Basic and acidic residues" evidence="5">
    <location>
        <begin position="125"/>
        <end position="135"/>
    </location>
</feature>
<feature type="compositionally biased region" description="Low complexity" evidence="5">
    <location>
        <begin position="304"/>
        <end position="314"/>
    </location>
</feature>
<dbReference type="PANTHER" id="PTHR28657">
    <property type="entry name" value="INDOLEAMINE 2,3-DIOXYGENASE"/>
    <property type="match status" value="1"/>
</dbReference>
<feature type="compositionally biased region" description="Polar residues" evidence="5">
    <location>
        <begin position="254"/>
        <end position="271"/>
    </location>
</feature>
<protein>
    <recommendedName>
        <fullName evidence="6">SMODS and SLOG-associating 2TM effector domain-containing protein</fullName>
    </recommendedName>
</protein>
<dbReference type="GO" id="GO:0020037">
    <property type="term" value="F:heme binding"/>
    <property type="evidence" value="ECO:0007669"/>
    <property type="project" value="InterPro"/>
</dbReference>
<comment type="similarity">
    <text evidence="1">Belongs to the indoleamine 2,3-dioxygenase family.</text>
</comment>
<keyword evidence="4" id="KW-0349">Heme</keyword>
<dbReference type="OrthoDB" id="540174at2759"/>
<keyword evidence="3 4" id="KW-0408">Iron</keyword>
<accession>A0A8H5BNZ7</accession>
<name>A0A8H5BNZ7_9AGAR</name>
<evidence type="ECO:0000256" key="5">
    <source>
        <dbReference type="SAM" id="MobiDB-lite"/>
    </source>
</evidence>
<dbReference type="AlphaFoldDB" id="A0A8H5BNZ7"/>
<feature type="region of interest" description="Disordered" evidence="5">
    <location>
        <begin position="383"/>
        <end position="403"/>
    </location>
</feature>
<dbReference type="InterPro" id="IPR037217">
    <property type="entry name" value="Trp/Indoleamine_2_3_dOase-like"/>
</dbReference>
<organism evidence="7 8">
    <name type="scientific">Psilocybe cf. subviscida</name>
    <dbReference type="NCBI Taxonomy" id="2480587"/>
    <lineage>
        <taxon>Eukaryota</taxon>
        <taxon>Fungi</taxon>
        <taxon>Dikarya</taxon>
        <taxon>Basidiomycota</taxon>
        <taxon>Agaricomycotina</taxon>
        <taxon>Agaricomycetes</taxon>
        <taxon>Agaricomycetidae</taxon>
        <taxon>Agaricales</taxon>
        <taxon>Agaricineae</taxon>
        <taxon>Strophariaceae</taxon>
        <taxon>Psilocybe</taxon>
    </lineage>
</organism>
<evidence type="ECO:0000313" key="7">
    <source>
        <dbReference type="EMBL" id="KAF5326673.1"/>
    </source>
</evidence>
<reference evidence="7 8" key="1">
    <citation type="journal article" date="2020" name="ISME J.">
        <title>Uncovering the hidden diversity of litter-decomposition mechanisms in mushroom-forming fungi.</title>
        <authorList>
            <person name="Floudas D."/>
            <person name="Bentzer J."/>
            <person name="Ahren D."/>
            <person name="Johansson T."/>
            <person name="Persson P."/>
            <person name="Tunlid A."/>
        </authorList>
    </citation>
    <scope>NUCLEOTIDE SEQUENCE [LARGE SCALE GENOMIC DNA]</scope>
    <source>
        <strain evidence="7 8">CBS 101986</strain>
    </source>
</reference>
<sequence>MSREQHNEVEDDDAGVQPRGAAMQHVAQGAQPNTTTTSLGLGAGRPLPPPPQRTPSPPALTNAGAGHGSALLDRTAGGNVGRDRDARRGDVSERDARDPFASQEGSFGDPIQVPEAHAPAHTQTRRHDSDPERAVPEPGPHGGPEHHNYRTRLIGIAGDLLEETLIDPDDVEGEGSTARRGTGSPGQESEGLGARIIHLAADYAGHNMHRIRIPQVLTPRVGTGVTPGSPNPDNGRGDYFGTGQGLTSRRRDQSQPTSPILRTPGDSSTVRTPRVAVSTPGRSTAAHQVDTSAARDSELPPLPSQRQQQLQDSPTHTNPRDSASTDPIGPLVTPDNHRILVAEPPPLNRRGVTTENNINRETRLGRNLSLHLASMPPRATTWDNTNHYTDQGNGNASNGYTNGNTPVAALSRQRTLETRRSVGAPSIIDHTVPVQVEMLDEKFLPGTVNARIHATILEARAQRDKYAVKSKWTGWALNIAIGLQVLLGSLTTGLSAVAVNGRSAAVSTTILGALATLVASYLARARGSNEPELSITRVKDLEQFIREVENFRMDHGYEMGDKFNAQLEIYRQRFEQLLGNANGIQMGTFGSSHKRTNLGSKEGTQAGLDYHRHHVPVLGRGVMENHIPEDHFLNLPRPDVFANLPVGVVDTTTLAAHDFDVDTRTGFMPPQVPVMRLDVQYDPWEDILEDAISSHLQLGETVDLDEAEKMKSERWRHSVRNLPILPIDNLKKSEVVLRRAHLVLAWILHFYVHSLPPSEPVRIPAPLTLPLLQVSMELQLPPVLTYSDDVLYNWHLGNNRSAQATQLPTESTIECHTTFTSTQDEAEFYLTSARMELAGVEALDLMRATMDEAFVGDDIAIRRITEYLVQLKNVIQNLRTMLLSVKDGCKPEVFYTDIRPWFRGEDSQSGRQWTFEGLEQDPTLIRPTELSGPSAGQSALVHAIDIFLGVYKYSHDKELTGHGDTDDEQAQEKRASFLKRMQLYMPRHHRNFLNHLANNPRPLRNLVATASSSPNTTSTSSPGGKALLEAYNAAITALKEFRDAHMIIVALYIVGPARRRAAGASTPAMSEAGNTPLKGTGGSNLIQFLKGVRERTQAAVLPKIKPTY</sequence>
<feature type="binding site" description="proximal binding residue" evidence="4">
    <location>
        <position position="1045"/>
    </location>
    <ligand>
        <name>heme b</name>
        <dbReference type="ChEBI" id="CHEBI:60344"/>
    </ligand>
    <ligandPart>
        <name>Fe</name>
        <dbReference type="ChEBI" id="CHEBI:18248"/>
    </ligandPart>
</feature>
<feature type="domain" description="SMODS and SLOG-associating 2TM effector" evidence="6">
    <location>
        <begin position="459"/>
        <end position="580"/>
    </location>
</feature>
<dbReference type="InterPro" id="IPR000898">
    <property type="entry name" value="Indolamine_dOase"/>
</dbReference>
<feature type="region of interest" description="Disordered" evidence="5">
    <location>
        <begin position="219"/>
        <end position="335"/>
    </location>
</feature>
<dbReference type="SUPFAM" id="SSF140959">
    <property type="entry name" value="Indolic compounds 2,3-dioxygenase-like"/>
    <property type="match status" value="1"/>
</dbReference>
<dbReference type="InterPro" id="IPR041622">
    <property type="entry name" value="SLATT_fungi"/>
</dbReference>
<dbReference type="GO" id="GO:0034354">
    <property type="term" value="P:'de novo' NAD+ biosynthetic process from L-tryptophan"/>
    <property type="evidence" value="ECO:0007669"/>
    <property type="project" value="TreeGrafter"/>
</dbReference>
<dbReference type="GO" id="GO:0033754">
    <property type="term" value="F:indoleamine 2,3-dioxygenase activity"/>
    <property type="evidence" value="ECO:0007669"/>
    <property type="project" value="TreeGrafter"/>
</dbReference>
<dbReference type="Proteomes" id="UP000567179">
    <property type="component" value="Unassembled WGS sequence"/>
</dbReference>
<dbReference type="Gene3D" id="1.20.58.480">
    <property type="match status" value="1"/>
</dbReference>
<evidence type="ECO:0000256" key="4">
    <source>
        <dbReference type="PIRSR" id="PIRSR600898-1"/>
    </source>
</evidence>
<evidence type="ECO:0000256" key="2">
    <source>
        <dbReference type="ARBA" id="ARBA00022723"/>
    </source>
</evidence>
<evidence type="ECO:0000313" key="8">
    <source>
        <dbReference type="Proteomes" id="UP000567179"/>
    </source>
</evidence>
<gene>
    <name evidence="7" type="ORF">D9619_004007</name>
</gene>
<evidence type="ECO:0000256" key="1">
    <source>
        <dbReference type="ARBA" id="ARBA00007119"/>
    </source>
</evidence>
<dbReference type="PANTHER" id="PTHR28657:SF5">
    <property type="entry name" value="INDOLEAMINE 2,3-DIOXYGENASE"/>
    <property type="match status" value="1"/>
</dbReference>
<dbReference type="GO" id="GO:0046872">
    <property type="term" value="F:metal ion binding"/>
    <property type="evidence" value="ECO:0007669"/>
    <property type="project" value="UniProtKB-KW"/>
</dbReference>
<dbReference type="GO" id="GO:0019441">
    <property type="term" value="P:L-tryptophan catabolic process to kynurenine"/>
    <property type="evidence" value="ECO:0007669"/>
    <property type="project" value="InterPro"/>
</dbReference>
<dbReference type="Pfam" id="PF01231">
    <property type="entry name" value="IDO"/>
    <property type="match status" value="1"/>
</dbReference>
<evidence type="ECO:0000256" key="3">
    <source>
        <dbReference type="ARBA" id="ARBA00023004"/>
    </source>
</evidence>
<dbReference type="EMBL" id="JAACJJ010000014">
    <property type="protein sequence ID" value="KAF5326673.1"/>
    <property type="molecule type" value="Genomic_DNA"/>
</dbReference>
<feature type="compositionally biased region" description="Basic and acidic residues" evidence="5">
    <location>
        <begin position="81"/>
        <end position="98"/>
    </location>
</feature>
<feature type="compositionally biased region" description="Polar residues" evidence="5">
    <location>
        <begin position="280"/>
        <end position="291"/>
    </location>
</feature>
<dbReference type="Pfam" id="PF18142">
    <property type="entry name" value="SLATT_fungal"/>
    <property type="match status" value="1"/>
</dbReference>
<proteinExistence type="inferred from homology"/>